<feature type="transmembrane region" description="Helical" evidence="9">
    <location>
        <begin position="285"/>
        <end position="307"/>
    </location>
</feature>
<dbReference type="KEGG" id="ggr:HKW67_10210"/>
<evidence type="ECO:0000256" key="2">
    <source>
        <dbReference type="ARBA" id="ARBA00022448"/>
    </source>
</evidence>
<sequence>MNGTTRALPPMPARRALRRLLPYYHPYRWQVACGLGSVVLAAFLASVIPSLLQRGVDDIRAGATVNTILRLGGVMLITAVASGVLRFSMRLLLNSISRRIETDLRHDIFSRLSTLDASWYARWRTGDLMARLTNDLGAVRMAAGPAVMYLVNTIFGALFAMIMMVRISPLLTAVALLPMIGLPILMLRLGRLVHDRFEAVQSQFSQLTTRAQENLSGVRVVRAYRQEQAETARFVTLGDKYLAANMRLAKLNGVMNPGFGLLAGLGGAVTIGVGGRLLIQGNVTVGGYVAFGIYLAQLTWPLIALGWTTNLFQRAAASMTRVLELLDAKPLSVQDTGVASLPVAVGGTDAQQGGRTVEFRHVSFRYPRPVIVSEDGAARDANYEHTPDGAPPAESRWILRDVSFRIAAGGTLAIVGATGSGKSALMDLIPRFFDPQEGQVLLDGVDIRELPIGALRAELGYVPQEALLFSETVGENIGYGLEAPDRERLEHATGIAQLRDTIASLPSGFETRLGERGINLSGGQKQRTALARALARSPRVVLLDDALSAVDTQTEAAILHELRTALQGRTALITSHRVSAVRDADHILVLDDGRIVEQGTHEELVRLGGRYTQLLQRQQLLEAIEAA</sequence>
<evidence type="ECO:0000256" key="4">
    <source>
        <dbReference type="ARBA" id="ARBA00022692"/>
    </source>
</evidence>
<dbReference type="Proteomes" id="UP000500938">
    <property type="component" value="Chromosome"/>
</dbReference>
<keyword evidence="6 12" id="KW-0067">ATP-binding</keyword>
<dbReference type="Gene3D" id="1.20.1560.10">
    <property type="entry name" value="ABC transporter type 1, transmembrane domain"/>
    <property type="match status" value="1"/>
</dbReference>
<dbReference type="InterPro" id="IPR039421">
    <property type="entry name" value="Type_1_exporter"/>
</dbReference>
<dbReference type="GO" id="GO:0005886">
    <property type="term" value="C:plasma membrane"/>
    <property type="evidence" value="ECO:0007669"/>
    <property type="project" value="UniProtKB-SubCell"/>
</dbReference>
<keyword evidence="2" id="KW-0813">Transport</keyword>
<keyword evidence="5" id="KW-0547">Nucleotide-binding</keyword>
<dbReference type="SMART" id="SM00382">
    <property type="entry name" value="AAA"/>
    <property type="match status" value="1"/>
</dbReference>
<dbReference type="PANTHER" id="PTHR43394">
    <property type="entry name" value="ATP-DEPENDENT PERMEASE MDL1, MITOCHONDRIAL"/>
    <property type="match status" value="1"/>
</dbReference>
<dbReference type="FunFam" id="3.40.50.300:FF:000221">
    <property type="entry name" value="Multidrug ABC transporter ATP-binding protein"/>
    <property type="match status" value="1"/>
</dbReference>
<organism evidence="12 13">
    <name type="scientific">Gemmatimonas groenlandica</name>
    <dbReference type="NCBI Taxonomy" id="2732249"/>
    <lineage>
        <taxon>Bacteria</taxon>
        <taxon>Pseudomonadati</taxon>
        <taxon>Gemmatimonadota</taxon>
        <taxon>Gemmatimonadia</taxon>
        <taxon>Gemmatimonadales</taxon>
        <taxon>Gemmatimonadaceae</taxon>
        <taxon>Gemmatimonas</taxon>
    </lineage>
</organism>
<evidence type="ECO:0000313" key="13">
    <source>
        <dbReference type="Proteomes" id="UP000500938"/>
    </source>
</evidence>
<dbReference type="Pfam" id="PF00005">
    <property type="entry name" value="ABC_tran"/>
    <property type="match status" value="1"/>
</dbReference>
<evidence type="ECO:0000256" key="5">
    <source>
        <dbReference type="ARBA" id="ARBA00022741"/>
    </source>
</evidence>
<feature type="transmembrane region" description="Helical" evidence="9">
    <location>
        <begin position="27"/>
        <end position="48"/>
    </location>
</feature>
<evidence type="ECO:0000256" key="1">
    <source>
        <dbReference type="ARBA" id="ARBA00004651"/>
    </source>
</evidence>
<proteinExistence type="predicted"/>
<keyword evidence="8 9" id="KW-0472">Membrane</keyword>
<dbReference type="PROSITE" id="PS50893">
    <property type="entry name" value="ABC_TRANSPORTER_2"/>
    <property type="match status" value="1"/>
</dbReference>
<dbReference type="Gene3D" id="3.40.50.300">
    <property type="entry name" value="P-loop containing nucleotide triphosphate hydrolases"/>
    <property type="match status" value="1"/>
</dbReference>
<evidence type="ECO:0000259" key="10">
    <source>
        <dbReference type="PROSITE" id="PS50893"/>
    </source>
</evidence>
<dbReference type="GO" id="GO:0005524">
    <property type="term" value="F:ATP binding"/>
    <property type="evidence" value="ECO:0007669"/>
    <property type="project" value="UniProtKB-KW"/>
</dbReference>
<keyword evidence="13" id="KW-1185">Reference proteome</keyword>
<name>A0A6M4IQW1_9BACT</name>
<dbReference type="SUPFAM" id="SSF52540">
    <property type="entry name" value="P-loop containing nucleoside triphosphate hydrolases"/>
    <property type="match status" value="1"/>
</dbReference>
<dbReference type="PROSITE" id="PS50929">
    <property type="entry name" value="ABC_TM1F"/>
    <property type="match status" value="1"/>
</dbReference>
<dbReference type="SUPFAM" id="SSF90123">
    <property type="entry name" value="ABC transporter transmembrane region"/>
    <property type="match status" value="1"/>
</dbReference>
<dbReference type="InterPro" id="IPR003593">
    <property type="entry name" value="AAA+_ATPase"/>
</dbReference>
<feature type="transmembrane region" description="Helical" evidence="9">
    <location>
        <begin position="259"/>
        <end position="279"/>
    </location>
</feature>
<dbReference type="GO" id="GO:0016887">
    <property type="term" value="F:ATP hydrolysis activity"/>
    <property type="evidence" value="ECO:0007669"/>
    <property type="project" value="InterPro"/>
</dbReference>
<dbReference type="CDD" id="cd18541">
    <property type="entry name" value="ABC_6TM_TmrB_like"/>
    <property type="match status" value="1"/>
</dbReference>
<feature type="domain" description="ABC transmembrane type-1" evidence="11">
    <location>
        <begin position="34"/>
        <end position="314"/>
    </location>
</feature>
<dbReference type="InterPro" id="IPR027417">
    <property type="entry name" value="P-loop_NTPase"/>
</dbReference>
<reference evidence="12 13" key="1">
    <citation type="submission" date="2020-05" db="EMBL/GenBank/DDBJ databases">
        <title>Complete genome sequence of Gemmatimonas greenlandica TET16.</title>
        <authorList>
            <person name="Zeng Y."/>
        </authorList>
    </citation>
    <scope>NUCLEOTIDE SEQUENCE [LARGE SCALE GENOMIC DNA]</scope>
    <source>
        <strain evidence="12 13">TET16</strain>
    </source>
</reference>
<dbReference type="GO" id="GO:0015421">
    <property type="term" value="F:ABC-type oligopeptide transporter activity"/>
    <property type="evidence" value="ECO:0007669"/>
    <property type="project" value="TreeGrafter"/>
</dbReference>
<dbReference type="InterPro" id="IPR036640">
    <property type="entry name" value="ABC1_TM_sf"/>
</dbReference>
<feature type="transmembrane region" description="Helical" evidence="9">
    <location>
        <begin position="170"/>
        <end position="187"/>
    </location>
</feature>
<dbReference type="PANTHER" id="PTHR43394:SF1">
    <property type="entry name" value="ATP-BINDING CASSETTE SUB-FAMILY B MEMBER 10, MITOCHONDRIAL"/>
    <property type="match status" value="1"/>
</dbReference>
<dbReference type="AlphaFoldDB" id="A0A6M4IQW1"/>
<feature type="transmembrane region" description="Helical" evidence="9">
    <location>
        <begin position="68"/>
        <end position="89"/>
    </location>
</feature>
<feature type="domain" description="ABC transporter" evidence="10">
    <location>
        <begin position="378"/>
        <end position="617"/>
    </location>
</feature>
<keyword evidence="7 9" id="KW-1133">Transmembrane helix</keyword>
<feature type="transmembrane region" description="Helical" evidence="9">
    <location>
        <begin position="146"/>
        <end position="164"/>
    </location>
</feature>
<keyword evidence="3" id="KW-1003">Cell membrane</keyword>
<evidence type="ECO:0000256" key="6">
    <source>
        <dbReference type="ARBA" id="ARBA00022840"/>
    </source>
</evidence>
<evidence type="ECO:0000256" key="3">
    <source>
        <dbReference type="ARBA" id="ARBA00022475"/>
    </source>
</evidence>
<dbReference type="Pfam" id="PF00664">
    <property type="entry name" value="ABC_membrane"/>
    <property type="match status" value="1"/>
</dbReference>
<keyword evidence="4 9" id="KW-0812">Transmembrane</keyword>
<evidence type="ECO:0000256" key="9">
    <source>
        <dbReference type="SAM" id="Phobius"/>
    </source>
</evidence>
<dbReference type="RefSeq" id="WP_171225287.1">
    <property type="nucleotide sequence ID" value="NZ_CP053085.1"/>
</dbReference>
<evidence type="ECO:0000259" key="11">
    <source>
        <dbReference type="PROSITE" id="PS50929"/>
    </source>
</evidence>
<accession>A0A6M4IQW1</accession>
<evidence type="ECO:0000256" key="7">
    <source>
        <dbReference type="ARBA" id="ARBA00022989"/>
    </source>
</evidence>
<comment type="subcellular location">
    <subcellularLocation>
        <location evidence="1">Cell membrane</location>
        <topology evidence="1">Multi-pass membrane protein</topology>
    </subcellularLocation>
</comment>
<dbReference type="InterPro" id="IPR003439">
    <property type="entry name" value="ABC_transporter-like_ATP-bd"/>
</dbReference>
<evidence type="ECO:0000256" key="8">
    <source>
        <dbReference type="ARBA" id="ARBA00023136"/>
    </source>
</evidence>
<dbReference type="InterPro" id="IPR011527">
    <property type="entry name" value="ABC1_TM_dom"/>
</dbReference>
<dbReference type="EMBL" id="CP053085">
    <property type="protein sequence ID" value="QJR35857.1"/>
    <property type="molecule type" value="Genomic_DNA"/>
</dbReference>
<protein>
    <submittedName>
        <fullName evidence="12">ABC transporter ATP-binding protein</fullName>
    </submittedName>
</protein>
<gene>
    <name evidence="12" type="ORF">HKW67_10210</name>
</gene>
<evidence type="ECO:0000313" key="12">
    <source>
        <dbReference type="EMBL" id="QJR35857.1"/>
    </source>
</evidence>